<dbReference type="GO" id="GO:0043590">
    <property type="term" value="C:bacterial nucleoid"/>
    <property type="evidence" value="ECO:0007669"/>
    <property type="project" value="TreeGrafter"/>
</dbReference>
<dbReference type="GO" id="GO:0005737">
    <property type="term" value="C:cytoplasm"/>
    <property type="evidence" value="ECO:0007669"/>
    <property type="project" value="TreeGrafter"/>
</dbReference>
<dbReference type="PROSITE" id="PS51192">
    <property type="entry name" value="HELICASE_ATP_BIND_1"/>
    <property type="match status" value="1"/>
</dbReference>
<dbReference type="SMART" id="SM00490">
    <property type="entry name" value="HELICc"/>
    <property type="match status" value="1"/>
</dbReference>
<comment type="similarity">
    <text evidence="1">Belongs to the helicase family. RecQ subfamily.</text>
</comment>
<dbReference type="SMART" id="SM00487">
    <property type="entry name" value="DEXDc"/>
    <property type="match status" value="1"/>
</dbReference>
<dbReference type="CDD" id="cd18018">
    <property type="entry name" value="DEXHc_RecQ4-like"/>
    <property type="match status" value="1"/>
</dbReference>
<evidence type="ECO:0000313" key="16">
    <source>
        <dbReference type="Proteomes" id="UP000507962"/>
    </source>
</evidence>
<evidence type="ECO:0000256" key="7">
    <source>
        <dbReference type="ARBA" id="ARBA00023125"/>
    </source>
</evidence>
<dbReference type="Proteomes" id="UP000507962">
    <property type="component" value="Unassembled WGS sequence"/>
</dbReference>
<dbReference type="InterPro" id="IPR027417">
    <property type="entry name" value="P-loop_NTPase"/>
</dbReference>
<dbReference type="Pfam" id="PF16124">
    <property type="entry name" value="RecQ_Zn_bind"/>
    <property type="match status" value="1"/>
</dbReference>
<dbReference type="SUPFAM" id="SSF52540">
    <property type="entry name" value="P-loop containing nucleoside triphosphate hydrolases"/>
    <property type="match status" value="1"/>
</dbReference>
<dbReference type="PROSITE" id="PS00690">
    <property type="entry name" value="DEAH_ATP_HELICASE"/>
    <property type="match status" value="1"/>
</dbReference>
<dbReference type="PANTHER" id="PTHR13710:SF105">
    <property type="entry name" value="ATP-DEPENDENT DNA HELICASE Q1"/>
    <property type="match status" value="1"/>
</dbReference>
<evidence type="ECO:0000256" key="4">
    <source>
        <dbReference type="ARBA" id="ARBA00022801"/>
    </source>
</evidence>
<dbReference type="GO" id="GO:0006281">
    <property type="term" value="P:DNA repair"/>
    <property type="evidence" value="ECO:0007669"/>
    <property type="project" value="TreeGrafter"/>
</dbReference>
<keyword evidence="16" id="KW-1185">Reference proteome</keyword>
<dbReference type="InterPro" id="IPR032284">
    <property type="entry name" value="RecQ_Zn-bd"/>
</dbReference>
<comment type="catalytic activity">
    <reaction evidence="9">
        <text>Couples ATP hydrolysis with the unwinding of duplex DNA by translocating in the 3'-5' direction.</text>
        <dbReference type="EC" id="5.6.2.4"/>
    </reaction>
</comment>
<dbReference type="AlphaFoldDB" id="A0A4U8YIJ9"/>
<dbReference type="InterPro" id="IPR014001">
    <property type="entry name" value="Helicase_ATP-bd"/>
</dbReference>
<reference evidence="15 16" key="1">
    <citation type="submission" date="2019-03" db="EMBL/GenBank/DDBJ databases">
        <authorList>
            <person name="Nijsse B."/>
        </authorList>
    </citation>
    <scope>NUCLEOTIDE SEQUENCE [LARGE SCALE GENOMIC DNA]</scope>
    <source>
        <strain evidence="15">Desulfoluna butyratoxydans MSL71</strain>
    </source>
</reference>
<dbReference type="GO" id="GO:0005524">
    <property type="term" value="F:ATP binding"/>
    <property type="evidence" value="ECO:0007669"/>
    <property type="project" value="UniProtKB-KW"/>
</dbReference>
<proteinExistence type="inferred from homology"/>
<dbReference type="InterPro" id="IPR036388">
    <property type="entry name" value="WH-like_DNA-bd_sf"/>
</dbReference>
<evidence type="ECO:0000256" key="5">
    <source>
        <dbReference type="ARBA" id="ARBA00022806"/>
    </source>
</evidence>
<evidence type="ECO:0000256" key="8">
    <source>
        <dbReference type="ARBA" id="ARBA00023235"/>
    </source>
</evidence>
<dbReference type="Pfam" id="PF00271">
    <property type="entry name" value="Helicase_C"/>
    <property type="match status" value="1"/>
</dbReference>
<keyword evidence="3" id="KW-0547">Nucleotide-binding</keyword>
<dbReference type="GO" id="GO:0043138">
    <property type="term" value="F:3'-5' DNA helicase activity"/>
    <property type="evidence" value="ECO:0007669"/>
    <property type="project" value="UniProtKB-EC"/>
</dbReference>
<evidence type="ECO:0000256" key="12">
    <source>
        <dbReference type="ARBA" id="ARBA00044550"/>
    </source>
</evidence>
<dbReference type="GO" id="GO:0046872">
    <property type="term" value="F:metal ion binding"/>
    <property type="evidence" value="ECO:0007669"/>
    <property type="project" value="UniProtKB-KW"/>
</dbReference>
<evidence type="ECO:0000259" key="13">
    <source>
        <dbReference type="PROSITE" id="PS51192"/>
    </source>
</evidence>
<keyword evidence="7" id="KW-0238">DNA-binding</keyword>
<evidence type="ECO:0000256" key="11">
    <source>
        <dbReference type="ARBA" id="ARBA00044535"/>
    </source>
</evidence>
<dbReference type="GO" id="GO:0016787">
    <property type="term" value="F:hydrolase activity"/>
    <property type="evidence" value="ECO:0007669"/>
    <property type="project" value="UniProtKB-KW"/>
</dbReference>
<accession>A0A4U8YIJ9</accession>
<name>A0A4U8YIJ9_9BACT</name>
<dbReference type="Gene3D" id="3.40.50.300">
    <property type="entry name" value="P-loop containing nucleotide triphosphate hydrolases"/>
    <property type="match status" value="2"/>
</dbReference>
<dbReference type="InterPro" id="IPR004589">
    <property type="entry name" value="DNA_helicase_ATP-dep_RecQ"/>
</dbReference>
<sequence>MNTAELLNRFGFSGFRQGQEPVVERILGGGSALAVFPTGAGKSLCYQLPALALPGLTVVISPLIALMKDQEDFLKAKGIPAARLDSTLTREASRKILGEAMDGTLKILMVSVERLRNEIFREQLKRMNLSLLVVDEAHCISEWGHNFRPDYLKIPEYKAFYNIPQVLLLTATATPKVARDICEKFGMGEESVVRTGFFRPNLHLRVLPAATYAEKRGALLAAMGDEPRGPAIVYTTLQKGAEAAAAFLTENGFPCEAYHAGLAPDVRASIQNRFMEGSLPTVAATIAFGMGIDKSDIRKVIHFDPPKSIEGYSQEIGRAGRDGELSACTLIGSREGIHTLENFVYGDTPSKESIFKLVSGIAAHPEKNWEVRQSELSRQLDMRPLPLKTLLVYLELFGVIKPVRVFFENYAFKYERPKGAIIDVFQGDRRAFVETLFSLSDDKKVWSYPDMQAVCQATGSPRERILSALSWFEEQGMITLKQGRAVDVFEILQQQVDVPGLAERLHDLFSRKEGSEVARIHQVLDLADGTACLSQALSAYFGEPLERPCGSCSVCLGKHRPIPPAPHARDLSTLRLDEVAGAFVAGLSNRDPRLIAKFLCGIPSPSLSRTRGEKGFAALETEPFHEVMAWCERELGISEQ</sequence>
<dbReference type="Gene3D" id="1.10.10.10">
    <property type="entry name" value="Winged helix-like DNA-binding domain superfamily/Winged helix DNA-binding domain"/>
    <property type="match status" value="1"/>
</dbReference>
<gene>
    <name evidence="15" type="ORF">MSL71_7850</name>
</gene>
<dbReference type="Pfam" id="PF00270">
    <property type="entry name" value="DEAD"/>
    <property type="match status" value="1"/>
</dbReference>
<keyword evidence="2" id="KW-0479">Metal-binding</keyword>
<dbReference type="GO" id="GO:0009378">
    <property type="term" value="F:four-way junction helicase activity"/>
    <property type="evidence" value="ECO:0007669"/>
    <property type="project" value="TreeGrafter"/>
</dbReference>
<dbReference type="EC" id="5.6.2.4" evidence="10"/>
<feature type="domain" description="Helicase ATP-binding" evidence="13">
    <location>
        <begin position="23"/>
        <end position="191"/>
    </location>
</feature>
<protein>
    <recommendedName>
        <fullName evidence="11">ATP-dependent DNA helicase RecQ</fullName>
        <ecNumber evidence="10">5.6.2.4</ecNumber>
    </recommendedName>
    <alternativeName>
        <fullName evidence="12">DNA 3'-5' helicase RecQ</fullName>
    </alternativeName>
</protein>
<dbReference type="RefSeq" id="WP_180137340.1">
    <property type="nucleotide sequence ID" value="NZ_CAADHO010000001.1"/>
</dbReference>
<dbReference type="GO" id="GO:0003677">
    <property type="term" value="F:DNA binding"/>
    <property type="evidence" value="ECO:0007669"/>
    <property type="project" value="UniProtKB-KW"/>
</dbReference>
<evidence type="ECO:0000313" key="15">
    <source>
        <dbReference type="EMBL" id="VFQ43157.1"/>
    </source>
</evidence>
<feature type="domain" description="Helicase C-terminal" evidence="14">
    <location>
        <begin position="215"/>
        <end position="391"/>
    </location>
</feature>
<dbReference type="InterPro" id="IPR002464">
    <property type="entry name" value="DNA/RNA_helicase_DEAH_CS"/>
</dbReference>
<evidence type="ECO:0000256" key="6">
    <source>
        <dbReference type="ARBA" id="ARBA00022840"/>
    </source>
</evidence>
<dbReference type="PROSITE" id="PS51194">
    <property type="entry name" value="HELICASE_CTER"/>
    <property type="match status" value="1"/>
</dbReference>
<dbReference type="GO" id="GO:0030894">
    <property type="term" value="C:replisome"/>
    <property type="evidence" value="ECO:0007669"/>
    <property type="project" value="TreeGrafter"/>
</dbReference>
<dbReference type="GO" id="GO:0006310">
    <property type="term" value="P:DNA recombination"/>
    <property type="evidence" value="ECO:0007669"/>
    <property type="project" value="InterPro"/>
</dbReference>
<organism evidence="15 16">
    <name type="scientific">Desulfoluna butyratoxydans</name>
    <dbReference type="NCBI Taxonomy" id="231438"/>
    <lineage>
        <taxon>Bacteria</taxon>
        <taxon>Pseudomonadati</taxon>
        <taxon>Thermodesulfobacteriota</taxon>
        <taxon>Desulfobacteria</taxon>
        <taxon>Desulfobacterales</taxon>
        <taxon>Desulfolunaceae</taxon>
        <taxon>Desulfoluna</taxon>
    </lineage>
</organism>
<keyword evidence="4" id="KW-0378">Hydrolase</keyword>
<dbReference type="NCBIfam" id="TIGR00614">
    <property type="entry name" value="recQ_fam"/>
    <property type="match status" value="1"/>
</dbReference>
<dbReference type="InterPro" id="IPR011545">
    <property type="entry name" value="DEAD/DEAH_box_helicase_dom"/>
</dbReference>
<evidence type="ECO:0000256" key="2">
    <source>
        <dbReference type="ARBA" id="ARBA00022723"/>
    </source>
</evidence>
<evidence type="ECO:0000256" key="9">
    <source>
        <dbReference type="ARBA" id="ARBA00034617"/>
    </source>
</evidence>
<evidence type="ECO:0000259" key="14">
    <source>
        <dbReference type="PROSITE" id="PS51194"/>
    </source>
</evidence>
<keyword evidence="6" id="KW-0067">ATP-binding</keyword>
<dbReference type="PANTHER" id="PTHR13710">
    <property type="entry name" value="DNA HELICASE RECQ FAMILY MEMBER"/>
    <property type="match status" value="1"/>
</dbReference>
<dbReference type="EMBL" id="CAADHO010000001">
    <property type="protein sequence ID" value="VFQ43157.1"/>
    <property type="molecule type" value="Genomic_DNA"/>
</dbReference>
<evidence type="ECO:0000256" key="10">
    <source>
        <dbReference type="ARBA" id="ARBA00034808"/>
    </source>
</evidence>
<keyword evidence="8" id="KW-0413">Isomerase</keyword>
<evidence type="ECO:0000256" key="1">
    <source>
        <dbReference type="ARBA" id="ARBA00005446"/>
    </source>
</evidence>
<evidence type="ECO:0000256" key="3">
    <source>
        <dbReference type="ARBA" id="ARBA00022741"/>
    </source>
</evidence>
<dbReference type="InterPro" id="IPR001650">
    <property type="entry name" value="Helicase_C-like"/>
</dbReference>
<keyword evidence="5 15" id="KW-0347">Helicase</keyword>